<dbReference type="Proteomes" id="UP001190700">
    <property type="component" value="Unassembled WGS sequence"/>
</dbReference>
<organism evidence="1 2">
    <name type="scientific">Cymbomonas tetramitiformis</name>
    <dbReference type="NCBI Taxonomy" id="36881"/>
    <lineage>
        <taxon>Eukaryota</taxon>
        <taxon>Viridiplantae</taxon>
        <taxon>Chlorophyta</taxon>
        <taxon>Pyramimonadophyceae</taxon>
        <taxon>Pyramimonadales</taxon>
        <taxon>Pyramimonadaceae</taxon>
        <taxon>Cymbomonas</taxon>
    </lineage>
</organism>
<accession>A0AAE0GS89</accession>
<gene>
    <name evidence="1" type="ORF">CYMTET_8977</name>
</gene>
<proteinExistence type="predicted"/>
<evidence type="ECO:0000313" key="1">
    <source>
        <dbReference type="EMBL" id="KAK3283327.1"/>
    </source>
</evidence>
<sequence length="426" mass="47695">MAATASKNTQQRVQSSLSLDNFIRVYPGAEQVARRVRVKIPGHWFNGLPKEDLHKEFWSEAVEFKDLKTFGFAQRLTKCPGIRFQVQSDVEENPDHEGYWIKLDSWNRYRHLTYENDREAEKEFIVDEPLQVVSATETEDANVDSGNGPGKPYIYKFFSLTGSDAHKVVSGRNAGKTLKAKLFKCNLPGCPSDGDHKVVSGSTGGLYKHLDSYHEEHALECRLASSHSKVRLTEDGNVVDKMNFEEALPHHMRFVAMVARDLEHFSKSKSEGMRDWLVGLNHAYSPPSRLTSVRLLEIMADLSLDKLYAAIAQNRSELGDPHIGLQSDIWSRKDARDACVAIRASLILKLGSLLLDVCPLLAFYKFPQNRHTGVNIGRSIKTTMKNGKIPLSSVAISTGDGASNNKKAHSWLAVPFKVSVRKPSYA</sequence>
<dbReference type="AlphaFoldDB" id="A0AAE0GS89"/>
<name>A0AAE0GS89_9CHLO</name>
<evidence type="ECO:0000313" key="2">
    <source>
        <dbReference type="Proteomes" id="UP001190700"/>
    </source>
</evidence>
<reference evidence="1 2" key="1">
    <citation type="journal article" date="2015" name="Genome Biol. Evol.">
        <title>Comparative Genomics of a Bacterivorous Green Alga Reveals Evolutionary Causalities and Consequences of Phago-Mixotrophic Mode of Nutrition.</title>
        <authorList>
            <person name="Burns J.A."/>
            <person name="Paasch A."/>
            <person name="Narechania A."/>
            <person name="Kim E."/>
        </authorList>
    </citation>
    <scope>NUCLEOTIDE SEQUENCE [LARGE SCALE GENOMIC DNA]</scope>
    <source>
        <strain evidence="1 2">PLY_AMNH</strain>
    </source>
</reference>
<dbReference type="EMBL" id="LGRX02002883">
    <property type="protein sequence ID" value="KAK3283327.1"/>
    <property type="molecule type" value="Genomic_DNA"/>
</dbReference>
<keyword evidence="2" id="KW-1185">Reference proteome</keyword>
<protein>
    <submittedName>
        <fullName evidence="1">Uncharacterized protein</fullName>
    </submittedName>
</protein>
<comment type="caution">
    <text evidence="1">The sequence shown here is derived from an EMBL/GenBank/DDBJ whole genome shotgun (WGS) entry which is preliminary data.</text>
</comment>